<dbReference type="PROSITE" id="PS51470">
    <property type="entry name" value="FG_GAP"/>
    <property type="match status" value="1"/>
</dbReference>
<evidence type="ECO:0000256" key="4">
    <source>
        <dbReference type="SAM" id="SignalP"/>
    </source>
</evidence>
<keyword evidence="6" id="KW-1185">Reference proteome</keyword>
<dbReference type="SUPFAM" id="SSF69318">
    <property type="entry name" value="Integrin alpha N-terminal domain"/>
    <property type="match status" value="1"/>
</dbReference>
<dbReference type="RefSeq" id="WP_343845913.1">
    <property type="nucleotide sequence ID" value="NZ_BAAAEI010000016.1"/>
</dbReference>
<protein>
    <recommendedName>
        <fullName evidence="7">Integrin</fullName>
    </recommendedName>
</protein>
<dbReference type="EMBL" id="BAAAEI010000016">
    <property type="protein sequence ID" value="GAA0363073.1"/>
    <property type="molecule type" value="Genomic_DNA"/>
</dbReference>
<dbReference type="InterPro" id="IPR028994">
    <property type="entry name" value="Integrin_alpha_N"/>
</dbReference>
<name>A0ABN0XFS7_9ALTE</name>
<feature type="signal peptide" evidence="4">
    <location>
        <begin position="1"/>
        <end position="24"/>
    </location>
</feature>
<keyword evidence="3" id="KW-0325">Glycoprotein</keyword>
<dbReference type="Proteomes" id="UP001501757">
    <property type="component" value="Unassembled WGS sequence"/>
</dbReference>
<sequence>MKIINGVKLHLCAVLSLVAGDSLATQTMVLADDGKAEDYFGYSADIDGTTLLVGAYKADIHGVTDAGVAYVYVLGDKGWHQQAKLVADPVFADDTIGGKVALKNDVAMLGVMGRDDKGKDSGAVISFERAANSWTQKQIFTAPDAKPGDAFGQSVALTDNYLVIGAPRNDALGEDSGAAYIYQRENGAWRYQSKITASDGAAKDLFGISVAIDGNTILVGADLHDEKAENAGAVYVYAMANNLWQQQAKLVASDGGKTDIFGVRVAISGDTALISARRDDIEELGVDAGSAYLFVREGNTWTQERKLVSPDGAADDRFGRGVALSGDTAIISAMNHDANGTDTGALYVYKKGPDGWRCTSKVVAENGKPGDQFGWNVALSKGVAVIATPHHDANGQQSGAVYVQDLNGDSGSKVQNAVIKAVEK</sequence>
<dbReference type="InterPro" id="IPR013519">
    <property type="entry name" value="Int_alpha_beta-p"/>
</dbReference>
<evidence type="ECO:0000256" key="2">
    <source>
        <dbReference type="ARBA" id="ARBA00022737"/>
    </source>
</evidence>
<feature type="chain" id="PRO_5046177742" description="Integrin" evidence="4">
    <location>
        <begin position="25"/>
        <end position="424"/>
    </location>
</feature>
<evidence type="ECO:0008006" key="7">
    <source>
        <dbReference type="Google" id="ProtNLM"/>
    </source>
</evidence>
<gene>
    <name evidence="5" type="ORF">GCM10009092_29320</name>
</gene>
<accession>A0ABN0XFS7</accession>
<reference evidence="5 6" key="1">
    <citation type="journal article" date="2019" name="Int. J. Syst. Evol. Microbiol.">
        <title>The Global Catalogue of Microorganisms (GCM) 10K type strain sequencing project: providing services to taxonomists for standard genome sequencing and annotation.</title>
        <authorList>
            <consortium name="The Broad Institute Genomics Platform"/>
            <consortium name="The Broad Institute Genome Sequencing Center for Infectious Disease"/>
            <person name="Wu L."/>
            <person name="Ma J."/>
        </authorList>
    </citation>
    <scope>NUCLEOTIDE SEQUENCE [LARGE SCALE GENOMIC DNA]</scope>
    <source>
        <strain evidence="5 6">JCM 13378</strain>
    </source>
</reference>
<dbReference type="Pfam" id="PF14312">
    <property type="entry name" value="FG-GAP_2"/>
    <property type="match status" value="7"/>
</dbReference>
<evidence type="ECO:0000313" key="6">
    <source>
        <dbReference type="Proteomes" id="UP001501757"/>
    </source>
</evidence>
<dbReference type="SMART" id="SM00191">
    <property type="entry name" value="Int_alpha"/>
    <property type="match status" value="5"/>
</dbReference>
<dbReference type="Gene3D" id="2.130.10.130">
    <property type="entry name" value="Integrin alpha, N-terminal"/>
    <property type="match status" value="4"/>
</dbReference>
<dbReference type="InterPro" id="IPR013517">
    <property type="entry name" value="FG-GAP"/>
</dbReference>
<dbReference type="PANTHER" id="PTHR36220">
    <property type="entry name" value="UNNAMED PRODUCT"/>
    <property type="match status" value="1"/>
</dbReference>
<proteinExistence type="predicted"/>
<evidence type="ECO:0000256" key="3">
    <source>
        <dbReference type="ARBA" id="ARBA00023180"/>
    </source>
</evidence>
<dbReference type="PANTHER" id="PTHR36220:SF1">
    <property type="entry name" value="GAMMA TUBULIN COMPLEX COMPONENT C-TERMINAL DOMAIN-CONTAINING PROTEIN"/>
    <property type="match status" value="1"/>
</dbReference>
<comment type="caution">
    <text evidence="5">The sequence shown here is derived from an EMBL/GenBank/DDBJ whole genome shotgun (WGS) entry which is preliminary data.</text>
</comment>
<evidence type="ECO:0000256" key="1">
    <source>
        <dbReference type="ARBA" id="ARBA00022729"/>
    </source>
</evidence>
<keyword evidence="2" id="KW-0677">Repeat</keyword>
<evidence type="ECO:0000313" key="5">
    <source>
        <dbReference type="EMBL" id="GAA0363073.1"/>
    </source>
</evidence>
<organism evidence="5 6">
    <name type="scientific">Bowmanella denitrificans</name>
    <dbReference type="NCBI Taxonomy" id="366582"/>
    <lineage>
        <taxon>Bacteria</taxon>
        <taxon>Pseudomonadati</taxon>
        <taxon>Pseudomonadota</taxon>
        <taxon>Gammaproteobacteria</taxon>
        <taxon>Alteromonadales</taxon>
        <taxon>Alteromonadaceae</taxon>
        <taxon>Bowmanella</taxon>
    </lineage>
</organism>
<keyword evidence="1 4" id="KW-0732">Signal</keyword>